<feature type="chain" id="PRO_5005846980" evidence="1">
    <location>
        <begin position="19"/>
        <end position="94"/>
    </location>
</feature>
<accession>A0A0N0E1D2</accession>
<organism evidence="2 3">
    <name type="scientific">Pseudomonas asplenii</name>
    <dbReference type="NCBI Taxonomy" id="53407"/>
    <lineage>
        <taxon>Bacteria</taxon>
        <taxon>Pseudomonadati</taxon>
        <taxon>Pseudomonadota</taxon>
        <taxon>Gammaproteobacteria</taxon>
        <taxon>Pseudomonadales</taxon>
        <taxon>Pseudomonadaceae</taxon>
        <taxon>Pseudomonas</taxon>
    </lineage>
</organism>
<feature type="signal peptide" evidence="1">
    <location>
        <begin position="1"/>
        <end position="18"/>
    </location>
</feature>
<evidence type="ECO:0000313" key="2">
    <source>
        <dbReference type="EMBL" id="KPA87553.1"/>
    </source>
</evidence>
<dbReference type="EMBL" id="JSYZ01000028">
    <property type="protein sequence ID" value="KPA87553.1"/>
    <property type="molecule type" value="Genomic_DNA"/>
</dbReference>
<name>A0A0N0E1D2_9PSED</name>
<dbReference type="PATRIC" id="fig|50340.43.peg.3654"/>
<keyword evidence="1" id="KW-0732">Signal</keyword>
<evidence type="ECO:0000256" key="1">
    <source>
        <dbReference type="SAM" id="SignalP"/>
    </source>
</evidence>
<dbReference type="AlphaFoldDB" id="A0A0N0E1D2"/>
<proteinExistence type="predicted"/>
<dbReference type="RefSeq" id="WP_054064574.1">
    <property type="nucleotide sequence ID" value="NZ_JSYZ01000028.1"/>
</dbReference>
<dbReference type="Proteomes" id="UP000037931">
    <property type="component" value="Unassembled WGS sequence"/>
</dbReference>
<evidence type="ECO:0000313" key="3">
    <source>
        <dbReference type="Proteomes" id="UP000037931"/>
    </source>
</evidence>
<comment type="caution">
    <text evidence="2">The sequence shown here is derived from an EMBL/GenBank/DDBJ whole genome shotgun (WGS) entry which is preliminary data.</text>
</comment>
<sequence precursor="true">MKWIITAAMLFVCSTGSAQPITQPFTAQVQKVSDAVLCGVYKGQRSEFANVMNKQCRAQARAEFDGLPDRKALKDCIKPGNVIDDDVRKCMKGL</sequence>
<protein>
    <submittedName>
        <fullName evidence="2">Uncharacterized protein</fullName>
    </submittedName>
</protein>
<gene>
    <name evidence="2" type="ORF">PF66_05936</name>
</gene>
<dbReference type="OrthoDB" id="5704315at2"/>
<keyword evidence="3" id="KW-1185">Reference proteome</keyword>
<reference evidence="2 3" key="1">
    <citation type="journal article" date="2015" name="PLoS ONE">
        <title>Rice-Infecting Pseudomonas Genomes Are Highly Accessorized and Harbor Multiple Putative Virulence Mechanisms to Cause Sheath Brown Rot.</title>
        <authorList>
            <person name="Quibod I.L."/>
            <person name="Grande G."/>
            <person name="Oreiro E.G."/>
            <person name="Borja F.N."/>
            <person name="Dossa G.S."/>
            <person name="Mauleon R."/>
            <person name="Cruz C.V."/>
            <person name="Oliva R."/>
        </authorList>
    </citation>
    <scope>NUCLEOTIDE SEQUENCE [LARGE SCALE GENOMIC DNA]</scope>
    <source>
        <strain evidence="2 3">IRRI 6609</strain>
    </source>
</reference>